<dbReference type="Gene3D" id="3.40.50.300">
    <property type="entry name" value="P-loop containing nucleotide triphosphate hydrolases"/>
    <property type="match status" value="1"/>
</dbReference>
<dbReference type="PATRIC" id="fig|1678840.3.peg.1311"/>
<dbReference type="UniPathway" id="UPA00159">
    <property type="reaction ID" value="UER00277"/>
</dbReference>
<sequence length="539" mass="60421">MGTKFIFITGGVVSSVGKGVTAASLGRLLKQHGFNVAIQKLDPYINVYPGLLSPLQHGEVFVLDDGGEADLDLGHYERFIDIRLTKASSVTTGKIYKSILESERNGDFNGGTIQVIPNITNEICARIKAVAEQTKADFVIVEVGGTIGDIEGEPFIEAIRQIRSSLPAEDTLNIHVTWLPYIRATDELKTKPTQHSVRTLRSMGVAPDAIIARSDFPVSDHLCQKIADFCDVDVQAVIPMVTCKQLYEIPLKLENSKIGAYIEKRMKIQSPIAVPDWSEWEWILKESTRKNKPVVKIGLVGKYIDLHDAYLSVREAIHHAALHEGVKLELHWIPSQGLENGEYWDEIQSMDGLLIPSGLEASGTEGMIQAAKFARENHIPFFGICMGMMAMAIEYARNVLQLQDASSTEFNSETPHPIFYLPEQHPDPDHYGNGMMRLGLYQEHLLPGTKIETYYHTTEIQERHSHQYDFNPAYRDIFEKSRMALSGFSADGKYLESIELNDHPFMIGVMFNPEFLSRPNRPHPVFSAFIHAAFIKSNP</sequence>
<dbReference type="PANTHER" id="PTHR11550:SF0">
    <property type="entry name" value="CTP SYNTHASE-RELATED"/>
    <property type="match status" value="1"/>
</dbReference>
<evidence type="ECO:0000313" key="18">
    <source>
        <dbReference type="Proteomes" id="UP000053370"/>
    </source>
</evidence>
<keyword evidence="4" id="KW-0436">Ligase</keyword>
<evidence type="ECO:0000259" key="16">
    <source>
        <dbReference type="Pfam" id="PF06418"/>
    </source>
</evidence>
<dbReference type="GO" id="GO:0042802">
    <property type="term" value="F:identical protein binding"/>
    <property type="evidence" value="ECO:0007669"/>
    <property type="project" value="TreeGrafter"/>
</dbReference>
<dbReference type="InterPro" id="IPR017456">
    <property type="entry name" value="CTP_synthase_N"/>
</dbReference>
<dbReference type="GO" id="GO:0003883">
    <property type="term" value="F:CTP synthase activity"/>
    <property type="evidence" value="ECO:0007669"/>
    <property type="project" value="UniProtKB-EC"/>
</dbReference>
<dbReference type="NCBIfam" id="TIGR00337">
    <property type="entry name" value="PyrG"/>
    <property type="match status" value="1"/>
</dbReference>
<evidence type="ECO:0000256" key="2">
    <source>
        <dbReference type="ARBA" id="ARBA00007533"/>
    </source>
</evidence>
<protein>
    <recommendedName>
        <fullName evidence="3">CTP synthase (glutamine hydrolyzing)</fullName>
        <ecNumber evidence="3">6.3.4.2</ecNumber>
    </recommendedName>
    <alternativeName>
        <fullName evidence="13">Cytidine 5'-triphosphate synthase</fullName>
    </alternativeName>
    <alternativeName>
        <fullName evidence="14">Cytidine triphosphate synthetase</fullName>
    </alternativeName>
    <alternativeName>
        <fullName evidence="12">UTP--ammonia ligase</fullName>
    </alternativeName>
</protein>
<dbReference type="Pfam" id="PF00117">
    <property type="entry name" value="GATase"/>
    <property type="match status" value="1"/>
</dbReference>
<keyword evidence="6" id="KW-0547">Nucleotide-binding</keyword>
<dbReference type="InterPro" id="IPR004468">
    <property type="entry name" value="CTP_synthase"/>
</dbReference>
<dbReference type="GO" id="GO:0005524">
    <property type="term" value="F:ATP binding"/>
    <property type="evidence" value="ECO:0007669"/>
    <property type="project" value="UniProtKB-KW"/>
</dbReference>
<dbReference type="CDD" id="cd03113">
    <property type="entry name" value="CTPS_N"/>
    <property type="match status" value="1"/>
</dbReference>
<dbReference type="InterPro" id="IPR029062">
    <property type="entry name" value="Class_I_gatase-like"/>
</dbReference>
<evidence type="ECO:0000256" key="4">
    <source>
        <dbReference type="ARBA" id="ARBA00022598"/>
    </source>
</evidence>
<dbReference type="Proteomes" id="UP000053370">
    <property type="component" value="Unassembled WGS sequence"/>
</dbReference>
<dbReference type="InterPro" id="IPR017926">
    <property type="entry name" value="GATASE"/>
</dbReference>
<dbReference type="RefSeq" id="WP_062279162.1">
    <property type="nucleotide sequence ID" value="NZ_DF968181.1"/>
</dbReference>
<evidence type="ECO:0000256" key="14">
    <source>
        <dbReference type="ARBA" id="ARBA00083191"/>
    </source>
</evidence>
<keyword evidence="5" id="KW-0479">Metal-binding</keyword>
<dbReference type="NCBIfam" id="NF003792">
    <property type="entry name" value="PRK05380.1"/>
    <property type="match status" value="1"/>
</dbReference>
<evidence type="ECO:0000256" key="9">
    <source>
        <dbReference type="ARBA" id="ARBA00022962"/>
    </source>
</evidence>
<evidence type="ECO:0000256" key="1">
    <source>
        <dbReference type="ARBA" id="ARBA00005171"/>
    </source>
</evidence>
<keyword evidence="18" id="KW-1185">Reference proteome</keyword>
<evidence type="ECO:0000256" key="5">
    <source>
        <dbReference type="ARBA" id="ARBA00022723"/>
    </source>
</evidence>
<accession>A0A0S7BTF7</accession>
<evidence type="ECO:0000256" key="8">
    <source>
        <dbReference type="ARBA" id="ARBA00022842"/>
    </source>
</evidence>
<dbReference type="EC" id="6.3.4.2" evidence="3"/>
<gene>
    <name evidence="17" type="ORF">ATC1_1394</name>
</gene>
<dbReference type="InterPro" id="IPR027417">
    <property type="entry name" value="P-loop_NTPase"/>
</dbReference>
<comment type="similarity">
    <text evidence="2">Belongs to the CTP synthase family.</text>
</comment>
<reference evidence="17" key="1">
    <citation type="journal article" date="2015" name="Genome Announc.">
        <title>Draft Genome Sequence of Anaerolineae Strain TC1, a Novel Isolate from a Methanogenic Wastewater Treatment System.</title>
        <authorList>
            <person name="Matsuura N."/>
            <person name="Tourlousse D.M."/>
            <person name="Sun L."/>
            <person name="Toyonaga M."/>
            <person name="Kuroda K."/>
            <person name="Ohashi A."/>
            <person name="Cruz R."/>
            <person name="Yamaguchi T."/>
            <person name="Sekiguchi Y."/>
        </authorList>
    </citation>
    <scope>NUCLEOTIDE SEQUENCE [LARGE SCALE GENOMIC DNA]</scope>
    <source>
        <strain evidence="17">TC1</strain>
    </source>
</reference>
<dbReference type="Pfam" id="PF06418">
    <property type="entry name" value="CTP_synth_N"/>
    <property type="match status" value="1"/>
</dbReference>
<dbReference type="InterPro" id="IPR033828">
    <property type="entry name" value="GATase1_CTP_Synthase"/>
</dbReference>
<keyword evidence="9" id="KW-0315">Glutamine amidotransferase</keyword>
<name>A0A0S7BTF7_9CHLR</name>
<evidence type="ECO:0000256" key="3">
    <source>
        <dbReference type="ARBA" id="ARBA00012291"/>
    </source>
</evidence>
<dbReference type="STRING" id="1678840.ATC1_1394"/>
<dbReference type="GO" id="GO:0046872">
    <property type="term" value="F:metal ion binding"/>
    <property type="evidence" value="ECO:0007669"/>
    <property type="project" value="UniProtKB-KW"/>
</dbReference>
<evidence type="ECO:0000313" key="17">
    <source>
        <dbReference type="EMBL" id="GAP40128.1"/>
    </source>
</evidence>
<dbReference type="PANTHER" id="PTHR11550">
    <property type="entry name" value="CTP SYNTHASE"/>
    <property type="match status" value="1"/>
</dbReference>
<comment type="pathway">
    <text evidence="1">Pyrimidine metabolism; CTP biosynthesis via de novo pathway; CTP from UDP: step 2/2.</text>
</comment>
<dbReference type="PROSITE" id="PS51273">
    <property type="entry name" value="GATASE_TYPE_1"/>
    <property type="match status" value="1"/>
</dbReference>
<keyword evidence="8" id="KW-0460">Magnesium</keyword>
<evidence type="ECO:0000256" key="12">
    <source>
        <dbReference type="ARBA" id="ARBA00075170"/>
    </source>
</evidence>
<evidence type="ECO:0000259" key="15">
    <source>
        <dbReference type="Pfam" id="PF00117"/>
    </source>
</evidence>
<keyword evidence="10" id="KW-0665">Pyrimidine biosynthesis</keyword>
<dbReference type="GO" id="GO:0019856">
    <property type="term" value="P:pyrimidine nucleobase biosynthetic process"/>
    <property type="evidence" value="ECO:0007669"/>
    <property type="project" value="TreeGrafter"/>
</dbReference>
<evidence type="ECO:0000256" key="11">
    <source>
        <dbReference type="ARBA" id="ARBA00047781"/>
    </source>
</evidence>
<dbReference type="GO" id="GO:0005829">
    <property type="term" value="C:cytosol"/>
    <property type="evidence" value="ECO:0007669"/>
    <property type="project" value="TreeGrafter"/>
</dbReference>
<evidence type="ECO:0000256" key="13">
    <source>
        <dbReference type="ARBA" id="ARBA00079941"/>
    </source>
</evidence>
<dbReference type="Gene3D" id="3.40.50.880">
    <property type="match status" value="1"/>
</dbReference>
<evidence type="ECO:0000256" key="6">
    <source>
        <dbReference type="ARBA" id="ARBA00022741"/>
    </source>
</evidence>
<evidence type="ECO:0000256" key="10">
    <source>
        <dbReference type="ARBA" id="ARBA00022975"/>
    </source>
</evidence>
<dbReference type="OrthoDB" id="9801107at2"/>
<keyword evidence="7" id="KW-0067">ATP-binding</keyword>
<evidence type="ECO:0000256" key="7">
    <source>
        <dbReference type="ARBA" id="ARBA00022840"/>
    </source>
</evidence>
<dbReference type="GO" id="GO:0044210">
    <property type="term" value="P:'de novo' CTP biosynthetic process"/>
    <property type="evidence" value="ECO:0007669"/>
    <property type="project" value="UniProtKB-UniPathway"/>
</dbReference>
<comment type="catalytic activity">
    <reaction evidence="11">
        <text>UTP + L-glutamine + ATP + H2O = CTP + L-glutamate + ADP + phosphate + 2 H(+)</text>
        <dbReference type="Rhea" id="RHEA:26426"/>
        <dbReference type="ChEBI" id="CHEBI:15377"/>
        <dbReference type="ChEBI" id="CHEBI:15378"/>
        <dbReference type="ChEBI" id="CHEBI:29985"/>
        <dbReference type="ChEBI" id="CHEBI:30616"/>
        <dbReference type="ChEBI" id="CHEBI:37563"/>
        <dbReference type="ChEBI" id="CHEBI:43474"/>
        <dbReference type="ChEBI" id="CHEBI:46398"/>
        <dbReference type="ChEBI" id="CHEBI:58359"/>
        <dbReference type="ChEBI" id="CHEBI:456216"/>
        <dbReference type="EC" id="6.3.4.2"/>
    </reaction>
</comment>
<dbReference type="SUPFAM" id="SSF52540">
    <property type="entry name" value="P-loop containing nucleoside triphosphate hydrolases"/>
    <property type="match status" value="1"/>
</dbReference>
<dbReference type="SUPFAM" id="SSF52317">
    <property type="entry name" value="Class I glutamine amidotransferase-like"/>
    <property type="match status" value="1"/>
</dbReference>
<dbReference type="AlphaFoldDB" id="A0A0S7BTF7"/>
<dbReference type="FunFam" id="3.40.50.300:FF:000009">
    <property type="entry name" value="CTP synthase"/>
    <property type="match status" value="1"/>
</dbReference>
<dbReference type="CDD" id="cd01746">
    <property type="entry name" value="GATase1_CTP_Synthase"/>
    <property type="match status" value="1"/>
</dbReference>
<proteinExistence type="inferred from homology"/>
<feature type="domain" description="Glutamine amidotransferase" evidence="15">
    <location>
        <begin position="306"/>
        <end position="531"/>
    </location>
</feature>
<organism evidence="17">
    <name type="scientific">Flexilinea flocculi</name>
    <dbReference type="NCBI Taxonomy" id="1678840"/>
    <lineage>
        <taxon>Bacteria</taxon>
        <taxon>Bacillati</taxon>
        <taxon>Chloroflexota</taxon>
        <taxon>Anaerolineae</taxon>
        <taxon>Anaerolineales</taxon>
        <taxon>Anaerolineaceae</taxon>
        <taxon>Flexilinea</taxon>
    </lineage>
</organism>
<dbReference type="EMBL" id="DF968181">
    <property type="protein sequence ID" value="GAP40128.1"/>
    <property type="molecule type" value="Genomic_DNA"/>
</dbReference>
<feature type="domain" description="CTP synthase N-terminal" evidence="16">
    <location>
        <begin position="4"/>
        <end position="268"/>
    </location>
</feature>